<dbReference type="AlphaFoldDB" id="A0A8J3XFP1"/>
<evidence type="ECO:0000256" key="7">
    <source>
        <dbReference type="ARBA" id="ARBA00022777"/>
    </source>
</evidence>
<dbReference type="PANTHER" id="PTHR45436:SF5">
    <property type="entry name" value="SENSOR HISTIDINE KINASE TRCS"/>
    <property type="match status" value="1"/>
</dbReference>
<evidence type="ECO:0000256" key="2">
    <source>
        <dbReference type="ARBA" id="ARBA00004236"/>
    </source>
</evidence>
<dbReference type="CDD" id="cd00082">
    <property type="entry name" value="HisKA"/>
    <property type="match status" value="1"/>
</dbReference>
<protein>
    <recommendedName>
        <fullName evidence="3">histidine kinase</fullName>
        <ecNumber evidence="3">2.7.13.3</ecNumber>
    </recommendedName>
</protein>
<keyword evidence="9" id="KW-0902">Two-component regulatory system</keyword>
<dbReference type="SMART" id="SM00388">
    <property type="entry name" value="HisKA"/>
    <property type="match status" value="1"/>
</dbReference>
<dbReference type="InterPro" id="IPR050428">
    <property type="entry name" value="TCS_sensor_his_kinase"/>
</dbReference>
<comment type="caution">
    <text evidence="13">The sequence shown here is derived from an EMBL/GenBank/DDBJ whole genome shotgun (WGS) entry which is preliminary data.</text>
</comment>
<reference evidence="13 14" key="1">
    <citation type="submission" date="2021-01" db="EMBL/GenBank/DDBJ databases">
        <title>Whole genome shotgun sequence of Planotetraspora phitsanulokensis NBRC 104273.</title>
        <authorList>
            <person name="Komaki H."/>
            <person name="Tamura T."/>
        </authorList>
    </citation>
    <scope>NUCLEOTIDE SEQUENCE [LARGE SCALE GENOMIC DNA]</scope>
    <source>
        <strain evidence="13 14">NBRC 104273</strain>
    </source>
</reference>
<dbReference type="InterPro" id="IPR036097">
    <property type="entry name" value="HisK_dim/P_sf"/>
</dbReference>
<dbReference type="InterPro" id="IPR003594">
    <property type="entry name" value="HATPase_dom"/>
</dbReference>
<evidence type="ECO:0000256" key="10">
    <source>
        <dbReference type="ARBA" id="ARBA00023136"/>
    </source>
</evidence>
<dbReference type="PROSITE" id="PS50885">
    <property type="entry name" value="HAMP"/>
    <property type="match status" value="1"/>
</dbReference>
<dbReference type="InterPro" id="IPR003661">
    <property type="entry name" value="HisK_dim/P_dom"/>
</dbReference>
<dbReference type="EC" id="2.7.13.3" evidence="3"/>
<dbReference type="Pfam" id="PF00512">
    <property type="entry name" value="HisKA"/>
    <property type="match status" value="1"/>
</dbReference>
<evidence type="ECO:0000256" key="9">
    <source>
        <dbReference type="ARBA" id="ARBA00023012"/>
    </source>
</evidence>
<dbReference type="PANTHER" id="PTHR45436">
    <property type="entry name" value="SENSOR HISTIDINE KINASE YKOH"/>
    <property type="match status" value="1"/>
</dbReference>
<name>A0A8J3XFP1_9ACTN</name>
<dbReference type="GO" id="GO:0005886">
    <property type="term" value="C:plasma membrane"/>
    <property type="evidence" value="ECO:0007669"/>
    <property type="project" value="UniProtKB-SubCell"/>
</dbReference>
<comment type="subcellular location">
    <subcellularLocation>
        <location evidence="2">Cell membrane</location>
    </subcellularLocation>
</comment>
<dbReference type="EMBL" id="BOOP01000013">
    <property type="protein sequence ID" value="GII38361.1"/>
    <property type="molecule type" value="Genomic_DNA"/>
</dbReference>
<dbReference type="Gene3D" id="1.10.287.130">
    <property type="match status" value="1"/>
</dbReference>
<sequence length="465" mass="50120">MRETPLSAPFARPFLRSIRSRTALLATALIVLLMVPACAQREALARQAEIQATWAAVQRQAILTVSAIQFGHLTSPVKPQVPGVDLVQVVGLSHRVLASTTAAHGLAPLTDVWPSVLHPQQAVHSCSRRRLGCLLIAAIRVRPDQGSAVVYAARHVPVGDPVANRRLLIVVEAAALILAAAWTIWRVAGRLLSPIEAISTQLATVTIDNLGRRLPEPSGTTEIALLTRTINSTLVRLAEADERAGQALARQRRFTGDASHELRTPLAGLRVLLEEARLHPGQTEPPLVIRDALSAVDRLEAITTDLLLLAGTDAGTPPEREPVDLSGLVEEETSRRSDRLPVRLRLETGATVKACRIQMGRVLTNLLDNAQRHAAHVVQVEVRREGSVALLVVSDDGTGIADADRERIFERFVRLDAARSRDQGGSGLGLAIARDIAHAHQGTLTAGCSDMGGARFVMRIPLAEY</sequence>
<dbReference type="SMART" id="SM00304">
    <property type="entry name" value="HAMP"/>
    <property type="match status" value="1"/>
</dbReference>
<dbReference type="InterPro" id="IPR004358">
    <property type="entry name" value="Sig_transdc_His_kin-like_C"/>
</dbReference>
<keyword evidence="7" id="KW-0418">Kinase</keyword>
<keyword evidence="10" id="KW-0472">Membrane</keyword>
<proteinExistence type="predicted"/>
<evidence type="ECO:0000256" key="8">
    <source>
        <dbReference type="ARBA" id="ARBA00022989"/>
    </source>
</evidence>
<dbReference type="SUPFAM" id="SSF55874">
    <property type="entry name" value="ATPase domain of HSP90 chaperone/DNA topoisomerase II/histidine kinase"/>
    <property type="match status" value="1"/>
</dbReference>
<evidence type="ECO:0000256" key="1">
    <source>
        <dbReference type="ARBA" id="ARBA00000085"/>
    </source>
</evidence>
<evidence type="ECO:0000256" key="6">
    <source>
        <dbReference type="ARBA" id="ARBA00022692"/>
    </source>
</evidence>
<dbReference type="CDD" id="cd00075">
    <property type="entry name" value="HATPase"/>
    <property type="match status" value="1"/>
</dbReference>
<dbReference type="Gene3D" id="6.10.340.10">
    <property type="match status" value="1"/>
</dbReference>
<dbReference type="InterPro" id="IPR003660">
    <property type="entry name" value="HAMP_dom"/>
</dbReference>
<feature type="domain" description="Histidine kinase" evidence="11">
    <location>
        <begin position="257"/>
        <end position="464"/>
    </location>
</feature>
<dbReference type="InterPro" id="IPR036890">
    <property type="entry name" value="HATPase_C_sf"/>
</dbReference>
<evidence type="ECO:0000256" key="5">
    <source>
        <dbReference type="ARBA" id="ARBA00022679"/>
    </source>
</evidence>
<evidence type="ECO:0000259" key="11">
    <source>
        <dbReference type="PROSITE" id="PS50109"/>
    </source>
</evidence>
<gene>
    <name evidence="13" type="ORF">Pph01_33640</name>
</gene>
<dbReference type="Pfam" id="PF00672">
    <property type="entry name" value="HAMP"/>
    <property type="match status" value="1"/>
</dbReference>
<comment type="catalytic activity">
    <reaction evidence="1">
        <text>ATP + protein L-histidine = ADP + protein N-phospho-L-histidine.</text>
        <dbReference type="EC" id="2.7.13.3"/>
    </reaction>
</comment>
<dbReference type="InterPro" id="IPR005467">
    <property type="entry name" value="His_kinase_dom"/>
</dbReference>
<keyword evidence="8" id="KW-1133">Transmembrane helix</keyword>
<dbReference type="Pfam" id="PF02518">
    <property type="entry name" value="HATPase_c"/>
    <property type="match status" value="1"/>
</dbReference>
<dbReference type="SUPFAM" id="SSF47384">
    <property type="entry name" value="Homodimeric domain of signal transducing histidine kinase"/>
    <property type="match status" value="1"/>
</dbReference>
<evidence type="ECO:0000259" key="12">
    <source>
        <dbReference type="PROSITE" id="PS50885"/>
    </source>
</evidence>
<keyword evidence="14" id="KW-1185">Reference proteome</keyword>
<dbReference type="Gene3D" id="3.30.565.10">
    <property type="entry name" value="Histidine kinase-like ATPase, C-terminal domain"/>
    <property type="match status" value="1"/>
</dbReference>
<dbReference type="SMART" id="SM00387">
    <property type="entry name" value="HATPase_c"/>
    <property type="match status" value="1"/>
</dbReference>
<dbReference type="RefSeq" id="WP_204073988.1">
    <property type="nucleotide sequence ID" value="NZ_BAABHI010000009.1"/>
</dbReference>
<dbReference type="Proteomes" id="UP000622547">
    <property type="component" value="Unassembled WGS sequence"/>
</dbReference>
<dbReference type="PROSITE" id="PS50109">
    <property type="entry name" value="HIS_KIN"/>
    <property type="match status" value="1"/>
</dbReference>
<dbReference type="GO" id="GO:0000155">
    <property type="term" value="F:phosphorelay sensor kinase activity"/>
    <property type="evidence" value="ECO:0007669"/>
    <property type="project" value="InterPro"/>
</dbReference>
<keyword evidence="4" id="KW-0597">Phosphoprotein</keyword>
<evidence type="ECO:0000313" key="14">
    <source>
        <dbReference type="Proteomes" id="UP000622547"/>
    </source>
</evidence>
<evidence type="ECO:0000313" key="13">
    <source>
        <dbReference type="EMBL" id="GII38361.1"/>
    </source>
</evidence>
<accession>A0A8J3XFP1</accession>
<feature type="domain" description="HAMP" evidence="12">
    <location>
        <begin position="189"/>
        <end position="242"/>
    </location>
</feature>
<keyword evidence="5" id="KW-0808">Transferase</keyword>
<evidence type="ECO:0000256" key="3">
    <source>
        <dbReference type="ARBA" id="ARBA00012438"/>
    </source>
</evidence>
<keyword evidence="6" id="KW-0812">Transmembrane</keyword>
<organism evidence="13 14">
    <name type="scientific">Planotetraspora phitsanulokensis</name>
    <dbReference type="NCBI Taxonomy" id="575192"/>
    <lineage>
        <taxon>Bacteria</taxon>
        <taxon>Bacillati</taxon>
        <taxon>Actinomycetota</taxon>
        <taxon>Actinomycetes</taxon>
        <taxon>Streptosporangiales</taxon>
        <taxon>Streptosporangiaceae</taxon>
        <taxon>Planotetraspora</taxon>
    </lineage>
</organism>
<evidence type="ECO:0000256" key="4">
    <source>
        <dbReference type="ARBA" id="ARBA00022553"/>
    </source>
</evidence>
<dbReference type="PRINTS" id="PR00344">
    <property type="entry name" value="BCTRLSENSOR"/>
</dbReference>